<reference evidence="2" key="1">
    <citation type="submission" date="2014-09" db="EMBL/GenBank/DDBJ databases">
        <title>Genome sequence of the luminous mushroom Mycena chlorophos for searching fungal bioluminescence genes.</title>
        <authorList>
            <person name="Tanaka Y."/>
            <person name="Kasuga D."/>
            <person name="Oba Y."/>
            <person name="Hase S."/>
            <person name="Sato K."/>
            <person name="Oba Y."/>
            <person name="Sakakibara Y."/>
        </authorList>
    </citation>
    <scope>NUCLEOTIDE SEQUENCE</scope>
</reference>
<keyword evidence="3" id="KW-1185">Reference proteome</keyword>
<organism evidence="2 3">
    <name type="scientific">Mycena chlorophos</name>
    <name type="common">Agaric fungus</name>
    <name type="synonym">Agaricus chlorophos</name>
    <dbReference type="NCBI Taxonomy" id="658473"/>
    <lineage>
        <taxon>Eukaryota</taxon>
        <taxon>Fungi</taxon>
        <taxon>Dikarya</taxon>
        <taxon>Basidiomycota</taxon>
        <taxon>Agaricomycotina</taxon>
        <taxon>Agaricomycetes</taxon>
        <taxon>Agaricomycetidae</taxon>
        <taxon>Agaricales</taxon>
        <taxon>Marasmiineae</taxon>
        <taxon>Mycenaceae</taxon>
        <taxon>Mycena</taxon>
    </lineage>
</organism>
<feature type="compositionally biased region" description="Polar residues" evidence="1">
    <location>
        <begin position="73"/>
        <end position="88"/>
    </location>
</feature>
<dbReference type="EMBL" id="DF837745">
    <property type="protein sequence ID" value="GAT42337.1"/>
    <property type="molecule type" value="Genomic_DNA"/>
</dbReference>
<feature type="region of interest" description="Disordered" evidence="1">
    <location>
        <begin position="67"/>
        <end position="101"/>
    </location>
</feature>
<dbReference type="Proteomes" id="UP000815677">
    <property type="component" value="Unassembled WGS sequence"/>
</dbReference>
<evidence type="ECO:0000313" key="3">
    <source>
        <dbReference type="Proteomes" id="UP000815677"/>
    </source>
</evidence>
<accession>A0ABQ0KVU8</accession>
<feature type="compositionally biased region" description="Basic and acidic residues" evidence="1">
    <location>
        <begin position="89"/>
        <end position="101"/>
    </location>
</feature>
<name>A0ABQ0KVU8_MYCCL</name>
<protein>
    <submittedName>
        <fullName evidence="2">Uncharacterized protein</fullName>
    </submittedName>
</protein>
<evidence type="ECO:0000313" key="2">
    <source>
        <dbReference type="EMBL" id="GAT42337.1"/>
    </source>
</evidence>
<sequence length="332" mass="37029">MAPSPGLSPIHSLAPIAPHRRLSHAQHLRASIFPCASSATTSAPNCRVPTTRAVEYTLSTTANSKNGWVVPSCRSQTPTRRGSGTDNPPRSRREGAGDEPDYKQVIGRLSWSAFWTIRSRYEMRAGAGHESVHNKLLGAQFKNSEGPACLWSPSETRTLSQRLETSVNEDQAIRCPWSPCKMLVDAGRPLEMRLDDAKKLQRPSPTLCVSDVPNSFRRGPTFLDACKPALGYASPRAFAKKLDLQVADSWFRARTRGLSFTEARLPLRFQHSQRCPSRAHEHHQLRACYHQPLLDSMQVSFVFTNKSKPLTVRASETRTCASSNTRRRIVND</sequence>
<gene>
    <name evidence="2" type="ORF">MCHLO_00052</name>
</gene>
<proteinExistence type="predicted"/>
<evidence type="ECO:0000256" key="1">
    <source>
        <dbReference type="SAM" id="MobiDB-lite"/>
    </source>
</evidence>